<reference evidence="1" key="2">
    <citation type="submission" date="2024-03" db="EMBL/GenBank/DDBJ databases">
        <authorList>
            <person name="Bromfield E.S.P."/>
            <person name="Cloutier S."/>
        </authorList>
    </citation>
    <scope>NUCLEOTIDE SEQUENCE</scope>
    <source>
        <strain evidence="1">5S5</strain>
    </source>
</reference>
<evidence type="ECO:0000313" key="2">
    <source>
        <dbReference type="Proteomes" id="UP001432046"/>
    </source>
</evidence>
<sequence length="269" mass="29041">MHNSKNSRTLQKTGDINMSRVVPSQIVEMIDQSFPDIGQRFSLPFNHETVGVLTAIVRLVGEIPTELLTISGADYSNLACGVEVVRNSAEFWQKSGRGETAQPGLRGKNALTLIREALVKCPDQMPTQSTAELLFVTDAELRESIRLDISGAFGALHRGDYKAATVLAGSAIEALLLWALQDRGLTSPPSGMATNPKGAPENWVLAQYIEVARTIGLIKQETGEQADRARDFRNLIHPGKAQRLAVSCDKGSALAALAGVELVARDLKP</sequence>
<evidence type="ECO:0008006" key="3">
    <source>
        <dbReference type="Google" id="ProtNLM"/>
    </source>
</evidence>
<gene>
    <name evidence="1" type="ORF">WDK88_23735</name>
</gene>
<name>A0ABZ2NPT5_9BRAD</name>
<accession>A0ABZ2NPT5</accession>
<proteinExistence type="predicted"/>
<dbReference type="RefSeq" id="WP_176540092.1">
    <property type="nucleotide sequence ID" value="NZ_CP088288.1"/>
</dbReference>
<keyword evidence="2" id="KW-1185">Reference proteome</keyword>
<evidence type="ECO:0000313" key="1">
    <source>
        <dbReference type="EMBL" id="WXC76509.1"/>
    </source>
</evidence>
<dbReference type="EMBL" id="CP147711">
    <property type="protein sequence ID" value="WXC76509.1"/>
    <property type="molecule type" value="Genomic_DNA"/>
</dbReference>
<protein>
    <recommendedName>
        <fullName evidence="3">Abortive infection protein-like C-terminal domain-containing protein</fullName>
    </recommendedName>
</protein>
<dbReference type="Proteomes" id="UP001432046">
    <property type="component" value="Chromosome"/>
</dbReference>
<reference evidence="1" key="1">
    <citation type="journal article" date="2021" name="Int. J. Syst. Evol. Microbiol.">
        <title>Bradyrhizobium septentrionale sp. nov. (sv. septentrionale) and Bradyrhizobium quebecense sp. nov. (sv. septentrionale) associated with legumes native to Canada possess rearranged symbiosis genes and numerous insertion sequences.</title>
        <authorList>
            <person name="Bromfield E.S.P."/>
            <person name="Cloutier S."/>
        </authorList>
    </citation>
    <scope>NUCLEOTIDE SEQUENCE</scope>
    <source>
        <strain evidence="1">5S5</strain>
    </source>
</reference>
<organism evidence="1 2">
    <name type="scientific">Bradyrhizobium septentrionale</name>
    <dbReference type="NCBI Taxonomy" id="1404411"/>
    <lineage>
        <taxon>Bacteria</taxon>
        <taxon>Pseudomonadati</taxon>
        <taxon>Pseudomonadota</taxon>
        <taxon>Alphaproteobacteria</taxon>
        <taxon>Hyphomicrobiales</taxon>
        <taxon>Nitrobacteraceae</taxon>
        <taxon>Bradyrhizobium</taxon>
    </lineage>
</organism>